<keyword evidence="6" id="KW-0210">Decarboxylase</keyword>
<evidence type="ECO:0000256" key="7">
    <source>
        <dbReference type="ARBA" id="ARBA00023066"/>
    </source>
</evidence>
<dbReference type="EC" id="4.1.1.50" evidence="4"/>
<dbReference type="GO" id="GO:0006597">
    <property type="term" value="P:spermine biosynthetic process"/>
    <property type="evidence" value="ECO:0007669"/>
    <property type="project" value="InterPro"/>
</dbReference>
<evidence type="ECO:0000256" key="1">
    <source>
        <dbReference type="ARBA" id="ARBA00001928"/>
    </source>
</evidence>
<dbReference type="UniPathway" id="UPA00331">
    <property type="reaction ID" value="UER00451"/>
</dbReference>
<comment type="caution">
    <text evidence="15">The sequence shown here is derived from an EMBL/GenBank/DDBJ whole genome shotgun (WGS) entry which is preliminary data.</text>
</comment>
<evidence type="ECO:0000256" key="10">
    <source>
        <dbReference type="ARBA" id="ARBA00023239"/>
    </source>
</evidence>
<dbReference type="GO" id="GO:0008295">
    <property type="term" value="P:spermidine biosynthetic process"/>
    <property type="evidence" value="ECO:0007669"/>
    <property type="project" value="UniProtKB-KW"/>
</dbReference>
<comment type="similarity">
    <text evidence="3">Belongs to the eukaryotic AdoMetDC family.</text>
</comment>
<accession>A0A438JBP7</accession>
<keyword evidence="12" id="KW-0670">Pyruvate</keyword>
<dbReference type="GO" id="GO:0004014">
    <property type="term" value="F:adenosylmethionine decarboxylase activity"/>
    <property type="evidence" value="ECO:0007669"/>
    <property type="project" value="UniProtKB-EC"/>
</dbReference>
<keyword evidence="11" id="KW-0704">Schiff base</keyword>
<keyword evidence="9" id="KW-0865">Zymogen</keyword>
<dbReference type="EMBL" id="QGNW01000051">
    <property type="protein sequence ID" value="RVX06376.1"/>
    <property type="molecule type" value="Genomic_DNA"/>
</dbReference>
<sequence>MWTLCCLLLLVHHHCSDSVFFHNVRLNELILMESKCAKKKSSSSKSMFYEAPLGYSIEDIRPNGGIKKFRTAAYSNMALPVSAIGFEGYEKRLEISFFEPGIFADPVGMGLRSLSKTQLDEILEPAECTIVSSLSNDDVDSYVLSESSLFVYPYKIIIKTCGTTKLLLSIPPILKLANSLDLSVRSVKYTRGSFIFPGAQPFPHRNFSEEVVELDGYFGKLGAGSKAYMMGSHDKPQKWHVYTAAAEFTGRLDPVYTLEMCMTGLDRKKASVFYKTDTSSAAVMTENSEDAISTIHVTPEDGFSYASFEAMGYNLNDDSLTQMLERVLDCFQPAHFSVALHADVEGKKLEYDFPLDVMGYYCEGRSYEGLGKGGSIIYHSFMKSEECGSPRSILKWRENEEEEQVLKKK</sequence>
<dbReference type="NCBIfam" id="TIGR00535">
    <property type="entry name" value="SAM_DCase"/>
    <property type="match status" value="1"/>
</dbReference>
<keyword evidence="5" id="KW-0949">S-adenosyl-L-methionine</keyword>
<dbReference type="InterPro" id="IPR001985">
    <property type="entry name" value="S-AdoMet_decarboxylase_euk"/>
</dbReference>
<evidence type="ECO:0000256" key="2">
    <source>
        <dbReference type="ARBA" id="ARBA00004911"/>
    </source>
</evidence>
<evidence type="ECO:0000256" key="3">
    <source>
        <dbReference type="ARBA" id="ARBA00008466"/>
    </source>
</evidence>
<dbReference type="Pfam" id="PF01536">
    <property type="entry name" value="SAM_decarbox"/>
    <property type="match status" value="1"/>
</dbReference>
<evidence type="ECO:0000256" key="14">
    <source>
        <dbReference type="SAM" id="SignalP"/>
    </source>
</evidence>
<evidence type="ECO:0000313" key="16">
    <source>
        <dbReference type="Proteomes" id="UP000288805"/>
    </source>
</evidence>
<dbReference type="PROSITE" id="PS01336">
    <property type="entry name" value="ADOMETDC"/>
    <property type="match status" value="1"/>
</dbReference>
<dbReference type="Gene3D" id="3.30.360.50">
    <property type="entry name" value="S-adenosylmethionine decarboxylase"/>
    <property type="match status" value="1"/>
</dbReference>
<dbReference type="SUPFAM" id="SSF56276">
    <property type="entry name" value="S-adenosylmethionine decarboxylase"/>
    <property type="match status" value="1"/>
</dbReference>
<gene>
    <name evidence="15" type="primary">SAMDC_1</name>
    <name evidence="15" type="ORF">CK203_023670</name>
</gene>
<dbReference type="InterPro" id="IPR012511">
    <property type="entry name" value="AdoMetDC_leader"/>
</dbReference>
<evidence type="ECO:0000256" key="13">
    <source>
        <dbReference type="ARBA" id="ARBA00048112"/>
    </source>
</evidence>
<feature type="signal peptide" evidence="14">
    <location>
        <begin position="1"/>
        <end position="18"/>
    </location>
</feature>
<dbReference type="AlphaFoldDB" id="A0A438JBP7"/>
<dbReference type="PANTHER" id="PTHR11570">
    <property type="entry name" value="S-ADENOSYLMETHIONINE DECARBOXYLASE"/>
    <property type="match status" value="1"/>
</dbReference>
<dbReference type="Gene3D" id="3.60.90.10">
    <property type="entry name" value="S-adenosylmethionine decarboxylase"/>
    <property type="match status" value="2"/>
</dbReference>
<dbReference type="InterPro" id="IPR018166">
    <property type="entry name" value="S-AdoMet_deCO2ase_CS"/>
</dbReference>
<dbReference type="InterPro" id="IPR048283">
    <property type="entry name" value="AdoMetDC-like"/>
</dbReference>
<keyword evidence="8" id="KW-0620">Polyamine biosynthesis</keyword>
<dbReference type="PANTHER" id="PTHR11570:SF23">
    <property type="entry name" value="S-ADENOSYLMETHIONINE DECARBOXYLASE PROENZYME"/>
    <property type="match status" value="1"/>
</dbReference>
<protein>
    <recommendedName>
        <fullName evidence="4">adenosylmethionine decarboxylase</fullName>
        <ecNumber evidence="4">4.1.1.50</ecNumber>
    </recommendedName>
</protein>
<dbReference type="Proteomes" id="UP000288805">
    <property type="component" value="Unassembled WGS sequence"/>
</dbReference>
<keyword evidence="7" id="KW-0745">Spermidine biosynthesis</keyword>
<evidence type="ECO:0000313" key="15">
    <source>
        <dbReference type="EMBL" id="RVX06376.1"/>
    </source>
</evidence>
<dbReference type="FunFam" id="3.30.360.50:FF:000001">
    <property type="entry name" value="S-adenosylmethionine decarboxylase proenzyme"/>
    <property type="match status" value="1"/>
</dbReference>
<evidence type="ECO:0000256" key="4">
    <source>
        <dbReference type="ARBA" id="ARBA00012357"/>
    </source>
</evidence>
<name>A0A438JBP7_VITVI</name>
<proteinExistence type="inferred from homology"/>
<reference evidence="15 16" key="1">
    <citation type="journal article" date="2018" name="PLoS Genet.">
        <title>Population sequencing reveals clonal diversity and ancestral inbreeding in the grapevine cultivar Chardonnay.</title>
        <authorList>
            <person name="Roach M.J."/>
            <person name="Johnson D.L."/>
            <person name="Bohlmann J."/>
            <person name="van Vuuren H.J."/>
            <person name="Jones S.J."/>
            <person name="Pretorius I.S."/>
            <person name="Schmidt S.A."/>
            <person name="Borneman A.R."/>
        </authorList>
    </citation>
    <scope>NUCLEOTIDE SEQUENCE [LARGE SCALE GENOMIC DNA]</scope>
    <source>
        <strain evidence="16">cv. Chardonnay</strain>
        <tissue evidence="15">Leaf</tissue>
    </source>
</reference>
<feature type="chain" id="PRO_5019414197" description="adenosylmethionine decarboxylase" evidence="14">
    <location>
        <begin position="19"/>
        <end position="409"/>
    </location>
</feature>
<evidence type="ECO:0000256" key="11">
    <source>
        <dbReference type="ARBA" id="ARBA00023270"/>
    </source>
</evidence>
<comment type="catalytic activity">
    <reaction evidence="13">
        <text>S-adenosyl-L-methionine + H(+) = S-adenosyl 3-(methylsulfanyl)propylamine + CO2</text>
        <dbReference type="Rhea" id="RHEA:15981"/>
        <dbReference type="ChEBI" id="CHEBI:15378"/>
        <dbReference type="ChEBI" id="CHEBI:16526"/>
        <dbReference type="ChEBI" id="CHEBI:57443"/>
        <dbReference type="ChEBI" id="CHEBI:59789"/>
        <dbReference type="EC" id="4.1.1.50"/>
    </reaction>
</comment>
<comment type="pathway">
    <text evidence="2">Amine and polyamine biosynthesis; S-adenosylmethioninamine biosynthesis; S-adenosylmethioninamine from S-adenosyl-L-methionine: step 1/1.</text>
</comment>
<keyword evidence="14" id="KW-0732">Signal</keyword>
<keyword evidence="10" id="KW-0456">Lyase</keyword>
<evidence type="ECO:0000256" key="8">
    <source>
        <dbReference type="ARBA" id="ARBA00023115"/>
    </source>
</evidence>
<comment type="cofactor">
    <cofactor evidence="1">
        <name>pyruvate</name>
        <dbReference type="ChEBI" id="CHEBI:15361"/>
    </cofactor>
</comment>
<evidence type="ECO:0000256" key="9">
    <source>
        <dbReference type="ARBA" id="ARBA00023145"/>
    </source>
</evidence>
<dbReference type="Pfam" id="PF08132">
    <property type="entry name" value="AdoMetDC_leader"/>
    <property type="match status" value="1"/>
</dbReference>
<dbReference type="InterPro" id="IPR016067">
    <property type="entry name" value="S-AdoMet_deCO2ase_core"/>
</dbReference>
<evidence type="ECO:0000256" key="5">
    <source>
        <dbReference type="ARBA" id="ARBA00022691"/>
    </source>
</evidence>
<organism evidence="15 16">
    <name type="scientific">Vitis vinifera</name>
    <name type="common">Grape</name>
    <dbReference type="NCBI Taxonomy" id="29760"/>
    <lineage>
        <taxon>Eukaryota</taxon>
        <taxon>Viridiplantae</taxon>
        <taxon>Streptophyta</taxon>
        <taxon>Embryophyta</taxon>
        <taxon>Tracheophyta</taxon>
        <taxon>Spermatophyta</taxon>
        <taxon>Magnoliopsida</taxon>
        <taxon>eudicotyledons</taxon>
        <taxon>Gunneridae</taxon>
        <taxon>Pentapetalae</taxon>
        <taxon>rosids</taxon>
        <taxon>Vitales</taxon>
        <taxon>Vitaceae</taxon>
        <taxon>Viteae</taxon>
        <taxon>Vitis</taxon>
    </lineage>
</organism>
<evidence type="ECO:0000256" key="6">
    <source>
        <dbReference type="ARBA" id="ARBA00022793"/>
    </source>
</evidence>
<evidence type="ECO:0000256" key="12">
    <source>
        <dbReference type="ARBA" id="ARBA00023317"/>
    </source>
</evidence>